<feature type="transmembrane region" description="Helical" evidence="5">
    <location>
        <begin position="77"/>
        <end position="96"/>
    </location>
</feature>
<keyword evidence="4 5" id="KW-0472">Membrane</keyword>
<feature type="transmembrane region" description="Helical" evidence="5">
    <location>
        <begin position="102"/>
        <end position="118"/>
    </location>
</feature>
<protein>
    <submittedName>
        <fullName evidence="7">Predicted membrane protein</fullName>
    </submittedName>
</protein>
<feature type="transmembrane region" description="Helical" evidence="5">
    <location>
        <begin position="123"/>
        <end position="143"/>
    </location>
</feature>
<dbReference type="EMBL" id="CADCVD010000053">
    <property type="protein sequence ID" value="CAA9440079.1"/>
    <property type="molecule type" value="Genomic_DNA"/>
</dbReference>
<accession>A0A6J4QF61</accession>
<evidence type="ECO:0000256" key="3">
    <source>
        <dbReference type="ARBA" id="ARBA00022989"/>
    </source>
</evidence>
<dbReference type="InterPro" id="IPR049453">
    <property type="entry name" value="Memb_transporter_dom"/>
</dbReference>
<gene>
    <name evidence="7" type="ORF">AVDCRST_MAG37-1287</name>
</gene>
<comment type="subcellular location">
    <subcellularLocation>
        <location evidence="1">Membrane</location>
        <topology evidence="1">Multi-pass membrane protein</topology>
    </subcellularLocation>
</comment>
<keyword evidence="2 5" id="KW-0812">Transmembrane</keyword>
<evidence type="ECO:0000256" key="1">
    <source>
        <dbReference type="ARBA" id="ARBA00004141"/>
    </source>
</evidence>
<evidence type="ECO:0000259" key="6">
    <source>
        <dbReference type="Pfam" id="PF13515"/>
    </source>
</evidence>
<name>A0A6J4QF61_9ACTN</name>
<evidence type="ECO:0000256" key="2">
    <source>
        <dbReference type="ARBA" id="ARBA00022692"/>
    </source>
</evidence>
<dbReference type="GO" id="GO:0016020">
    <property type="term" value="C:membrane"/>
    <property type="evidence" value="ECO:0007669"/>
    <property type="project" value="UniProtKB-SubCell"/>
</dbReference>
<evidence type="ECO:0000256" key="4">
    <source>
        <dbReference type="ARBA" id="ARBA00023136"/>
    </source>
</evidence>
<proteinExistence type="predicted"/>
<feature type="domain" description="Integral membrane bound transporter" evidence="6">
    <location>
        <begin position="41"/>
        <end position="163"/>
    </location>
</feature>
<evidence type="ECO:0000256" key="5">
    <source>
        <dbReference type="SAM" id="Phobius"/>
    </source>
</evidence>
<reference evidence="7" key="1">
    <citation type="submission" date="2020-02" db="EMBL/GenBank/DDBJ databases">
        <authorList>
            <person name="Meier V. D."/>
        </authorList>
    </citation>
    <scope>NUCLEOTIDE SEQUENCE</scope>
    <source>
        <strain evidence="7">AVDCRST_MAG37</strain>
    </source>
</reference>
<keyword evidence="3 5" id="KW-1133">Transmembrane helix</keyword>
<dbReference type="AlphaFoldDB" id="A0A6J4QF61"/>
<feature type="transmembrane region" description="Helical" evidence="5">
    <location>
        <begin position="26"/>
        <end position="49"/>
    </location>
</feature>
<organism evidence="7">
    <name type="scientific">uncultured Rubrobacteraceae bacterium</name>
    <dbReference type="NCBI Taxonomy" id="349277"/>
    <lineage>
        <taxon>Bacteria</taxon>
        <taxon>Bacillati</taxon>
        <taxon>Actinomycetota</taxon>
        <taxon>Rubrobacteria</taxon>
        <taxon>Rubrobacterales</taxon>
        <taxon>Rubrobacteraceae</taxon>
        <taxon>environmental samples</taxon>
    </lineage>
</organism>
<evidence type="ECO:0000313" key="7">
    <source>
        <dbReference type="EMBL" id="CAA9440079.1"/>
    </source>
</evidence>
<sequence length="374" mass="39931">MSTARETSFFTRIRHRLVVGARRLRANVWPVVQTAVAASLAYLLAAVALGQEQPFFAPIAAVISLGLTLGERGRRTVEVVLGVAIGLLVADLLVLLMGIGTVQVGLVVALAMAAAVFFSERNLFVNQAAISAILVIVLQPPASGFSPDRFVSALVGGAVALAVNHLFPVNPERLVERNARPIFDELASVLEEVSASLGGGDPEKAVDTLMRARRIDEMVKAFNESITAGYETARLSPTYRRSLRHLELYSKAGLRVELAVINTRVLARGAANAVRRGDSVPPSLPEAVLDLSRAVRALAAFLERPGPPDEARRYALEAARRATKILEERHDLATSVLVGQIRSAAVDLLRSTGMDQASALKALEEAAGRASEIG</sequence>
<dbReference type="Pfam" id="PF13515">
    <property type="entry name" value="FUSC_2"/>
    <property type="match status" value="1"/>
</dbReference>
<feature type="transmembrane region" description="Helical" evidence="5">
    <location>
        <begin position="55"/>
        <end position="70"/>
    </location>
</feature>